<gene>
    <name evidence="1" type="ORF">ARALYDRAFT_888332</name>
</gene>
<dbReference type="EMBL" id="GL348713">
    <property type="protein sequence ID" value="EFH68840.1"/>
    <property type="molecule type" value="Genomic_DNA"/>
</dbReference>
<dbReference type="AlphaFoldDB" id="D7KLF7"/>
<accession>D7KLF7</accession>
<reference evidence="2" key="1">
    <citation type="journal article" date="2011" name="Nat. Genet.">
        <title>The Arabidopsis lyrata genome sequence and the basis of rapid genome size change.</title>
        <authorList>
            <person name="Hu T.T."/>
            <person name="Pattyn P."/>
            <person name="Bakker E.G."/>
            <person name="Cao J."/>
            <person name="Cheng J.-F."/>
            <person name="Clark R.M."/>
            <person name="Fahlgren N."/>
            <person name="Fawcett J.A."/>
            <person name="Grimwood J."/>
            <person name="Gundlach H."/>
            <person name="Haberer G."/>
            <person name="Hollister J.D."/>
            <person name="Ossowski S."/>
            <person name="Ottilar R.P."/>
            <person name="Salamov A.A."/>
            <person name="Schneeberger K."/>
            <person name="Spannagl M."/>
            <person name="Wang X."/>
            <person name="Yang L."/>
            <person name="Nasrallah M.E."/>
            <person name="Bergelson J."/>
            <person name="Carrington J.C."/>
            <person name="Gaut B.S."/>
            <person name="Schmutz J."/>
            <person name="Mayer K.F.X."/>
            <person name="Van de Peer Y."/>
            <person name="Grigoriev I.V."/>
            <person name="Nordborg M."/>
            <person name="Weigel D."/>
            <person name="Guo Y.-L."/>
        </authorList>
    </citation>
    <scope>NUCLEOTIDE SEQUENCE [LARGE SCALE GENOMIC DNA]</scope>
    <source>
        <strain evidence="2">cv. MN47</strain>
    </source>
</reference>
<organism evidence="2">
    <name type="scientific">Arabidopsis lyrata subsp. lyrata</name>
    <name type="common">Lyre-leaved rock-cress</name>
    <dbReference type="NCBI Taxonomy" id="81972"/>
    <lineage>
        <taxon>Eukaryota</taxon>
        <taxon>Viridiplantae</taxon>
        <taxon>Streptophyta</taxon>
        <taxon>Embryophyta</taxon>
        <taxon>Tracheophyta</taxon>
        <taxon>Spermatophyta</taxon>
        <taxon>Magnoliopsida</taxon>
        <taxon>eudicotyledons</taxon>
        <taxon>Gunneridae</taxon>
        <taxon>Pentapetalae</taxon>
        <taxon>rosids</taxon>
        <taxon>malvids</taxon>
        <taxon>Brassicales</taxon>
        <taxon>Brassicaceae</taxon>
        <taxon>Camelineae</taxon>
        <taxon>Arabidopsis</taxon>
    </lineage>
</organism>
<name>D7KLF7_ARALL</name>
<proteinExistence type="predicted"/>
<evidence type="ECO:0000313" key="2">
    <source>
        <dbReference type="Proteomes" id="UP000008694"/>
    </source>
</evidence>
<keyword evidence="2" id="KW-1185">Reference proteome</keyword>
<sequence length="52" mass="5735">MFKDTWIPAFGVFPIAVTKTFIFVSVCASENTITLLATYVAVLEALFMLSCL</sequence>
<dbReference type="Proteomes" id="UP000008694">
    <property type="component" value="Unassembled WGS sequence"/>
</dbReference>
<protein>
    <submittedName>
        <fullName evidence="1">Predicted protein</fullName>
    </submittedName>
</protein>
<evidence type="ECO:0000313" key="1">
    <source>
        <dbReference type="EMBL" id="EFH68840.1"/>
    </source>
</evidence>
<dbReference type="Gramene" id="scaffold_101126.1">
    <property type="protein sequence ID" value="scaffold_101126.1"/>
    <property type="gene ID" value="scaffold_101126.1"/>
</dbReference>
<dbReference type="HOGENOM" id="CLU_3089928_0_0_1"/>